<gene>
    <name evidence="5" type="ORF">A2911_01385</name>
</gene>
<dbReference type="GO" id="GO:0003700">
    <property type="term" value="F:DNA-binding transcription factor activity"/>
    <property type="evidence" value="ECO:0007669"/>
    <property type="project" value="InterPro"/>
</dbReference>
<sequence>MALKYKKIEKVVKGFANHWRIKILNLLNKNPDLSVEQIAENLDANFITTSVHIRKLADAGLVAKKYKGRFVLHTLTKRGQDIITFCKMLK</sequence>
<comment type="caution">
    <text evidence="5">The sequence shown here is derived from an EMBL/GenBank/DDBJ whole genome shotgun (WGS) entry which is preliminary data.</text>
</comment>
<name>A0A1F6X649_9BACT</name>
<dbReference type="Pfam" id="PF01022">
    <property type="entry name" value="HTH_5"/>
    <property type="match status" value="1"/>
</dbReference>
<dbReference type="InterPro" id="IPR036390">
    <property type="entry name" value="WH_DNA-bd_sf"/>
</dbReference>
<keyword evidence="1" id="KW-0805">Transcription regulation</keyword>
<proteinExistence type="predicted"/>
<feature type="domain" description="HTH arsR-type" evidence="4">
    <location>
        <begin position="1"/>
        <end position="90"/>
    </location>
</feature>
<dbReference type="InterPro" id="IPR051011">
    <property type="entry name" value="Metal_resp_trans_reg"/>
</dbReference>
<dbReference type="InterPro" id="IPR011991">
    <property type="entry name" value="ArsR-like_HTH"/>
</dbReference>
<evidence type="ECO:0000313" key="6">
    <source>
        <dbReference type="Proteomes" id="UP000176814"/>
    </source>
</evidence>
<dbReference type="PANTHER" id="PTHR43132">
    <property type="entry name" value="ARSENICAL RESISTANCE OPERON REPRESSOR ARSR-RELATED"/>
    <property type="match status" value="1"/>
</dbReference>
<dbReference type="AlphaFoldDB" id="A0A1F6X649"/>
<organism evidence="5 6">
    <name type="scientific">Candidatus Nomurabacteria bacterium RIFCSPLOWO2_01_FULL_40_15</name>
    <dbReference type="NCBI Taxonomy" id="1801772"/>
    <lineage>
        <taxon>Bacteria</taxon>
        <taxon>Candidatus Nomuraibacteriota</taxon>
    </lineage>
</organism>
<dbReference type="SUPFAM" id="SSF46785">
    <property type="entry name" value="Winged helix' DNA-binding domain"/>
    <property type="match status" value="1"/>
</dbReference>
<dbReference type="CDD" id="cd00090">
    <property type="entry name" value="HTH_ARSR"/>
    <property type="match status" value="1"/>
</dbReference>
<dbReference type="SMART" id="SM00418">
    <property type="entry name" value="HTH_ARSR"/>
    <property type="match status" value="1"/>
</dbReference>
<protein>
    <recommendedName>
        <fullName evidence="4">HTH arsR-type domain-containing protein</fullName>
    </recommendedName>
</protein>
<evidence type="ECO:0000256" key="3">
    <source>
        <dbReference type="ARBA" id="ARBA00023163"/>
    </source>
</evidence>
<keyword evidence="3" id="KW-0804">Transcription</keyword>
<dbReference type="Proteomes" id="UP000176814">
    <property type="component" value="Unassembled WGS sequence"/>
</dbReference>
<accession>A0A1F6X649</accession>
<evidence type="ECO:0000259" key="4">
    <source>
        <dbReference type="PROSITE" id="PS50987"/>
    </source>
</evidence>
<keyword evidence="2" id="KW-0238">DNA-binding</keyword>
<dbReference type="PROSITE" id="PS50987">
    <property type="entry name" value="HTH_ARSR_2"/>
    <property type="match status" value="1"/>
</dbReference>
<dbReference type="GO" id="GO:0003677">
    <property type="term" value="F:DNA binding"/>
    <property type="evidence" value="ECO:0007669"/>
    <property type="project" value="UniProtKB-KW"/>
</dbReference>
<dbReference type="InterPro" id="IPR036388">
    <property type="entry name" value="WH-like_DNA-bd_sf"/>
</dbReference>
<dbReference type="EMBL" id="MFUW01000028">
    <property type="protein sequence ID" value="OGI89521.1"/>
    <property type="molecule type" value="Genomic_DNA"/>
</dbReference>
<evidence type="ECO:0000256" key="1">
    <source>
        <dbReference type="ARBA" id="ARBA00023015"/>
    </source>
</evidence>
<evidence type="ECO:0000313" key="5">
    <source>
        <dbReference type="EMBL" id="OGI89521.1"/>
    </source>
</evidence>
<dbReference type="InterPro" id="IPR001845">
    <property type="entry name" value="HTH_ArsR_DNA-bd_dom"/>
</dbReference>
<evidence type="ECO:0000256" key="2">
    <source>
        <dbReference type="ARBA" id="ARBA00023125"/>
    </source>
</evidence>
<dbReference type="Gene3D" id="1.10.10.10">
    <property type="entry name" value="Winged helix-like DNA-binding domain superfamily/Winged helix DNA-binding domain"/>
    <property type="match status" value="1"/>
</dbReference>
<dbReference type="PANTHER" id="PTHR43132:SF2">
    <property type="entry name" value="ARSENICAL RESISTANCE OPERON REPRESSOR ARSR-RELATED"/>
    <property type="match status" value="1"/>
</dbReference>
<reference evidence="5 6" key="1">
    <citation type="journal article" date="2016" name="Nat. Commun.">
        <title>Thousands of microbial genomes shed light on interconnected biogeochemical processes in an aquifer system.</title>
        <authorList>
            <person name="Anantharaman K."/>
            <person name="Brown C.T."/>
            <person name="Hug L.A."/>
            <person name="Sharon I."/>
            <person name="Castelle C.J."/>
            <person name="Probst A.J."/>
            <person name="Thomas B.C."/>
            <person name="Singh A."/>
            <person name="Wilkins M.J."/>
            <person name="Karaoz U."/>
            <person name="Brodie E.L."/>
            <person name="Williams K.H."/>
            <person name="Hubbard S.S."/>
            <person name="Banfield J.F."/>
        </authorList>
    </citation>
    <scope>NUCLEOTIDE SEQUENCE [LARGE SCALE GENOMIC DNA]</scope>
</reference>